<feature type="region of interest" description="Disordered" evidence="1">
    <location>
        <begin position="390"/>
        <end position="413"/>
    </location>
</feature>
<proteinExistence type="predicted"/>
<accession>A0A4Y7QKH1</accession>
<name>A0A4Y7QKH1_9AGAM</name>
<gene>
    <name evidence="3" type="ORF">BD410DRAFT_781833</name>
</gene>
<evidence type="ECO:0000313" key="4">
    <source>
        <dbReference type="Proteomes" id="UP000294933"/>
    </source>
</evidence>
<keyword evidence="2" id="KW-0472">Membrane</keyword>
<sequence length="579" mass="63329">MQRRSGKRDAHISISSLPRLSTGSDRDFDPEKPSRLNQRTLGLTHRIWLILALFLCIIAFTRIILPHDSSLPRHGLTNPNLRPKNYLNTSDTESIPFAFCPVFGPGDDLGAKHGIHALTKSRLHLGSGARVQRVIHKAMAGLPVTISVLGGSISACHGAGDDPISPKCYPSRFFQWWNSVFPHPASELTNGAMRRTNSAYFSYCNAHHLPDVTDLVIVEFDTDDPNDEEWLEHFELLIRSILLRQDQPAVIILGHFSPQVQETHGFHGPEALHSVVAQFYDVPHISIKPTLYPQWVSNPDSITNLYTDPILANPSGHELLAEHLISYIQTQVCAAWSSVTGHTYDIVSPFISLADGANNKKEHTDARALFGGVGIKAGIAPADYDIEFRGGGGSGGGGSSNPHLHPPAARIRTRPNADASRTFEEVKPYCVAANDLINPLPPSLFYGSGWHVYHPPPGTTRSSISSSTIGLSHYWYSTLPTSKLRVPLQVGAGDIAVYYVKEPRESVEGYGSAVECWVDDNYGGAVVLANAADDVTEPTPVLEVIDHYVSRGSHYVECKLLGEEGRGVPPFKLLGIFTT</sequence>
<keyword evidence="2" id="KW-0812">Transmembrane</keyword>
<dbReference type="PANTHER" id="PTHR34407">
    <property type="entry name" value="EXPRESSED PROTEIN"/>
    <property type="match status" value="1"/>
</dbReference>
<evidence type="ECO:0000313" key="3">
    <source>
        <dbReference type="EMBL" id="TDL27915.1"/>
    </source>
</evidence>
<evidence type="ECO:0000256" key="2">
    <source>
        <dbReference type="SAM" id="Phobius"/>
    </source>
</evidence>
<dbReference type="SUPFAM" id="SSF52266">
    <property type="entry name" value="SGNH hydrolase"/>
    <property type="match status" value="1"/>
</dbReference>
<dbReference type="PANTHER" id="PTHR34407:SF1">
    <property type="entry name" value="SGNH HYDROLASE-TYPE ESTERASE DOMAIN-CONTAINING PROTEIN"/>
    <property type="match status" value="1"/>
</dbReference>
<evidence type="ECO:0000256" key="1">
    <source>
        <dbReference type="SAM" id="MobiDB-lite"/>
    </source>
</evidence>
<feature type="compositionally biased region" description="Gly residues" evidence="1">
    <location>
        <begin position="390"/>
        <end position="399"/>
    </location>
</feature>
<feature type="transmembrane region" description="Helical" evidence="2">
    <location>
        <begin position="47"/>
        <end position="65"/>
    </location>
</feature>
<dbReference type="EMBL" id="ML170158">
    <property type="protein sequence ID" value="TDL27915.1"/>
    <property type="molecule type" value="Genomic_DNA"/>
</dbReference>
<organism evidence="3 4">
    <name type="scientific">Rickenella mellea</name>
    <dbReference type="NCBI Taxonomy" id="50990"/>
    <lineage>
        <taxon>Eukaryota</taxon>
        <taxon>Fungi</taxon>
        <taxon>Dikarya</taxon>
        <taxon>Basidiomycota</taxon>
        <taxon>Agaricomycotina</taxon>
        <taxon>Agaricomycetes</taxon>
        <taxon>Hymenochaetales</taxon>
        <taxon>Rickenellaceae</taxon>
        <taxon>Rickenella</taxon>
    </lineage>
</organism>
<protein>
    <submittedName>
        <fullName evidence="3">Cap64 protein</fullName>
    </submittedName>
</protein>
<dbReference type="VEuPathDB" id="FungiDB:BD410DRAFT_781833"/>
<dbReference type="Proteomes" id="UP000294933">
    <property type="component" value="Unassembled WGS sequence"/>
</dbReference>
<dbReference type="AlphaFoldDB" id="A0A4Y7QKH1"/>
<keyword evidence="4" id="KW-1185">Reference proteome</keyword>
<dbReference type="STRING" id="50990.A0A4Y7QKH1"/>
<dbReference type="OrthoDB" id="544608at2759"/>
<dbReference type="CDD" id="cd00229">
    <property type="entry name" value="SGNH_hydrolase"/>
    <property type="match status" value="1"/>
</dbReference>
<keyword evidence="2" id="KW-1133">Transmembrane helix</keyword>
<reference evidence="3 4" key="1">
    <citation type="submission" date="2018-06" db="EMBL/GenBank/DDBJ databases">
        <title>A transcriptomic atlas of mushroom development highlights an independent origin of complex multicellularity.</title>
        <authorList>
            <consortium name="DOE Joint Genome Institute"/>
            <person name="Krizsan K."/>
            <person name="Almasi E."/>
            <person name="Merenyi Z."/>
            <person name="Sahu N."/>
            <person name="Viragh M."/>
            <person name="Koszo T."/>
            <person name="Mondo S."/>
            <person name="Kiss B."/>
            <person name="Balint B."/>
            <person name="Kues U."/>
            <person name="Barry K."/>
            <person name="Hegedus J.C."/>
            <person name="Henrissat B."/>
            <person name="Johnson J."/>
            <person name="Lipzen A."/>
            <person name="Ohm R."/>
            <person name="Nagy I."/>
            <person name="Pangilinan J."/>
            <person name="Yan J."/>
            <person name="Xiong Y."/>
            <person name="Grigoriev I.V."/>
            <person name="Hibbett D.S."/>
            <person name="Nagy L.G."/>
        </authorList>
    </citation>
    <scope>NUCLEOTIDE SEQUENCE [LARGE SCALE GENOMIC DNA]</scope>
    <source>
        <strain evidence="3 4">SZMC22713</strain>
    </source>
</reference>